<comment type="similarity">
    <text evidence="6">Belongs to the TVP38/TMEM64 family.</text>
</comment>
<evidence type="ECO:0000256" key="5">
    <source>
        <dbReference type="ARBA" id="ARBA00023136"/>
    </source>
</evidence>
<keyword evidence="2 6" id="KW-1003">Cell membrane</keyword>
<protein>
    <recommendedName>
        <fullName evidence="6">TVP38/TMEM64 family membrane protein</fullName>
    </recommendedName>
</protein>
<reference evidence="8 9" key="1">
    <citation type="submission" date="2022-04" db="EMBL/GenBank/DDBJ databases">
        <title>Positive selection, recombination, and allopatry shape intraspecific diversity of widespread and dominant cyanobacteria.</title>
        <authorList>
            <person name="Wei J."/>
            <person name="Shu W."/>
            <person name="Hu C."/>
        </authorList>
    </citation>
    <scope>NUCLEOTIDE SEQUENCE [LARGE SCALE GENOMIC DNA]</scope>
    <source>
        <strain evidence="8 9">GB2-A4</strain>
    </source>
</reference>
<name>A0ABV0J4T7_9CYAN</name>
<dbReference type="InterPro" id="IPR015414">
    <property type="entry name" value="TMEM64"/>
</dbReference>
<feature type="transmembrane region" description="Helical" evidence="6">
    <location>
        <begin position="80"/>
        <end position="98"/>
    </location>
</feature>
<feature type="transmembrane region" description="Helical" evidence="6">
    <location>
        <begin position="44"/>
        <end position="68"/>
    </location>
</feature>
<keyword evidence="4 6" id="KW-1133">Transmembrane helix</keyword>
<keyword evidence="5 6" id="KW-0472">Membrane</keyword>
<feature type="domain" description="VTT" evidence="7">
    <location>
        <begin position="61"/>
        <end position="179"/>
    </location>
</feature>
<evidence type="ECO:0000313" key="9">
    <source>
        <dbReference type="Proteomes" id="UP001464891"/>
    </source>
</evidence>
<dbReference type="PANTHER" id="PTHR12677">
    <property type="entry name" value="GOLGI APPARATUS MEMBRANE PROTEIN TVP38-RELATED"/>
    <property type="match status" value="1"/>
</dbReference>
<sequence length="226" mass="25300">MRLLRRKRFWLFVATIAVITLISVLFLKGWFINLRSWLRTLGPWSIPMFIAVYVLMTLAGLPNALLMLGSGTLFGFSKGVLYASIADILGATACYVVGKTIARKQIKKWLAKNPKFLEIDKAIARKGWKIILLTRLSPVLPSSVLNYGFSCTKVKFRDYFIFTWIGMLPVIAFYVYLGSFGFRMMGREGSPQNLLLQLSGLLATVATAIYTTRVAKRALAQAEDAA</sequence>
<evidence type="ECO:0000256" key="3">
    <source>
        <dbReference type="ARBA" id="ARBA00022692"/>
    </source>
</evidence>
<dbReference type="RefSeq" id="WP_190433525.1">
    <property type="nucleotide sequence ID" value="NZ_JAMPKM010000002.1"/>
</dbReference>
<keyword evidence="3 6" id="KW-0812">Transmembrane</keyword>
<evidence type="ECO:0000256" key="4">
    <source>
        <dbReference type="ARBA" id="ARBA00022989"/>
    </source>
</evidence>
<dbReference type="InterPro" id="IPR032816">
    <property type="entry name" value="VTT_dom"/>
</dbReference>
<feature type="transmembrane region" description="Helical" evidence="6">
    <location>
        <begin position="9"/>
        <end position="32"/>
    </location>
</feature>
<comment type="caution">
    <text evidence="8">The sequence shown here is derived from an EMBL/GenBank/DDBJ whole genome shotgun (WGS) entry which is preliminary data.</text>
</comment>
<evidence type="ECO:0000256" key="2">
    <source>
        <dbReference type="ARBA" id="ARBA00022475"/>
    </source>
</evidence>
<accession>A0ABV0J4T7</accession>
<organism evidence="8 9">
    <name type="scientific">Trichocoleus desertorum GB2-A4</name>
    <dbReference type="NCBI Taxonomy" id="2933944"/>
    <lineage>
        <taxon>Bacteria</taxon>
        <taxon>Bacillati</taxon>
        <taxon>Cyanobacteriota</taxon>
        <taxon>Cyanophyceae</taxon>
        <taxon>Leptolyngbyales</taxon>
        <taxon>Trichocoleusaceae</taxon>
        <taxon>Trichocoleus</taxon>
    </lineage>
</organism>
<evidence type="ECO:0000259" key="7">
    <source>
        <dbReference type="Pfam" id="PF09335"/>
    </source>
</evidence>
<dbReference type="PANTHER" id="PTHR12677:SF59">
    <property type="entry name" value="GOLGI APPARATUS MEMBRANE PROTEIN TVP38-RELATED"/>
    <property type="match status" value="1"/>
</dbReference>
<proteinExistence type="inferred from homology"/>
<gene>
    <name evidence="8" type="ORF">NC998_04040</name>
</gene>
<feature type="transmembrane region" description="Helical" evidence="6">
    <location>
        <begin position="161"/>
        <end position="182"/>
    </location>
</feature>
<comment type="subcellular location">
    <subcellularLocation>
        <location evidence="1 6">Cell membrane</location>
        <topology evidence="1 6">Multi-pass membrane protein</topology>
    </subcellularLocation>
</comment>
<keyword evidence="9" id="KW-1185">Reference proteome</keyword>
<dbReference type="EMBL" id="JAMPKM010000002">
    <property type="protein sequence ID" value="MEP0816263.1"/>
    <property type="molecule type" value="Genomic_DNA"/>
</dbReference>
<feature type="transmembrane region" description="Helical" evidence="6">
    <location>
        <begin position="194"/>
        <end position="211"/>
    </location>
</feature>
<evidence type="ECO:0000256" key="1">
    <source>
        <dbReference type="ARBA" id="ARBA00004651"/>
    </source>
</evidence>
<dbReference type="Proteomes" id="UP001464891">
    <property type="component" value="Unassembled WGS sequence"/>
</dbReference>
<dbReference type="Pfam" id="PF09335">
    <property type="entry name" value="VTT_dom"/>
    <property type="match status" value="1"/>
</dbReference>
<evidence type="ECO:0000313" key="8">
    <source>
        <dbReference type="EMBL" id="MEP0816263.1"/>
    </source>
</evidence>
<evidence type="ECO:0000256" key="6">
    <source>
        <dbReference type="RuleBase" id="RU366058"/>
    </source>
</evidence>